<dbReference type="GO" id="GO:0003677">
    <property type="term" value="F:DNA binding"/>
    <property type="evidence" value="ECO:0007669"/>
    <property type="project" value="UniProtKB-KW"/>
</dbReference>
<evidence type="ECO:0000256" key="3">
    <source>
        <dbReference type="ARBA" id="ARBA00023163"/>
    </source>
</evidence>
<dbReference type="PROSITE" id="PS51078">
    <property type="entry name" value="ICLR_ED"/>
    <property type="match status" value="1"/>
</dbReference>
<dbReference type="Gene3D" id="1.10.10.10">
    <property type="entry name" value="Winged helix-like DNA-binding domain superfamily/Winged helix DNA-binding domain"/>
    <property type="match status" value="1"/>
</dbReference>
<feature type="domain" description="IclR-ED" evidence="5">
    <location>
        <begin position="70"/>
        <end position="252"/>
    </location>
</feature>
<sequence length="252" mass="27580">MTIAKADLIEGMAKGMAVLESFDTERQRLNATLAAQRAGITRAAARRHLLTLAHLGYLETDGSHFWLAPKVLRFSGSYLASARLPRAIQPTLNRLAAQTGESFSAVVRDGDEVVIVARSGTLRMLAYGLHLGARLPLHATSTGRVLLAAETRTAFGAWMKGRALQRLTMHTVTEAKRFRELIAEVRRLDHCVAIEEHELGVHALAVPLRNMQGRTVAALNVVASPARTGREAMERELLPPMLDAARELRGLL</sequence>
<keyword evidence="7" id="KW-1185">Reference proteome</keyword>
<dbReference type="InterPro" id="IPR036388">
    <property type="entry name" value="WH-like_DNA-bd_sf"/>
</dbReference>
<dbReference type="SUPFAM" id="SSF46785">
    <property type="entry name" value="Winged helix' DNA-binding domain"/>
    <property type="match status" value="1"/>
</dbReference>
<dbReference type="InterPro" id="IPR050707">
    <property type="entry name" value="HTH_MetabolicPath_Reg"/>
</dbReference>
<dbReference type="Gene3D" id="3.30.450.40">
    <property type="match status" value="1"/>
</dbReference>
<dbReference type="Pfam" id="PF01614">
    <property type="entry name" value="IclR_C"/>
    <property type="match status" value="1"/>
</dbReference>
<keyword evidence="1" id="KW-0805">Transcription regulation</keyword>
<dbReference type="GO" id="GO:0003700">
    <property type="term" value="F:DNA-binding transcription factor activity"/>
    <property type="evidence" value="ECO:0007669"/>
    <property type="project" value="TreeGrafter"/>
</dbReference>
<dbReference type="InterPro" id="IPR005471">
    <property type="entry name" value="Tscrpt_reg_IclR_N"/>
</dbReference>
<evidence type="ECO:0000256" key="1">
    <source>
        <dbReference type="ARBA" id="ARBA00023015"/>
    </source>
</evidence>
<name>A0A368XY13_9BURK</name>
<dbReference type="GO" id="GO:0045892">
    <property type="term" value="P:negative regulation of DNA-templated transcription"/>
    <property type="evidence" value="ECO:0007669"/>
    <property type="project" value="TreeGrafter"/>
</dbReference>
<accession>A0A368XY13</accession>
<dbReference type="SMART" id="SM00346">
    <property type="entry name" value="HTH_ICLR"/>
    <property type="match status" value="1"/>
</dbReference>
<evidence type="ECO:0000313" key="6">
    <source>
        <dbReference type="EMBL" id="RCW72862.1"/>
    </source>
</evidence>
<keyword evidence="3" id="KW-0804">Transcription</keyword>
<evidence type="ECO:0000259" key="5">
    <source>
        <dbReference type="PROSITE" id="PS51078"/>
    </source>
</evidence>
<reference evidence="6 7" key="1">
    <citation type="submission" date="2018-07" db="EMBL/GenBank/DDBJ databases">
        <title>Genomic Encyclopedia of Type Strains, Phase IV (KMG-IV): sequencing the most valuable type-strain genomes for metagenomic binning, comparative biology and taxonomic classification.</title>
        <authorList>
            <person name="Goeker M."/>
        </authorList>
    </citation>
    <scope>NUCLEOTIDE SEQUENCE [LARGE SCALE GENOMIC DNA]</scope>
    <source>
        <strain evidence="6 7">DSM 21634</strain>
    </source>
</reference>
<evidence type="ECO:0000256" key="2">
    <source>
        <dbReference type="ARBA" id="ARBA00023125"/>
    </source>
</evidence>
<evidence type="ECO:0000259" key="4">
    <source>
        <dbReference type="PROSITE" id="PS51077"/>
    </source>
</evidence>
<dbReference type="EMBL" id="QPJK01000003">
    <property type="protein sequence ID" value="RCW72862.1"/>
    <property type="molecule type" value="Genomic_DNA"/>
</dbReference>
<dbReference type="InterPro" id="IPR012794">
    <property type="entry name" value="PcaR_PcaU"/>
</dbReference>
<dbReference type="InterPro" id="IPR036390">
    <property type="entry name" value="WH_DNA-bd_sf"/>
</dbReference>
<evidence type="ECO:0000313" key="7">
    <source>
        <dbReference type="Proteomes" id="UP000252884"/>
    </source>
</evidence>
<dbReference type="InterPro" id="IPR029016">
    <property type="entry name" value="GAF-like_dom_sf"/>
</dbReference>
<gene>
    <name evidence="6" type="ORF">DES41_103470</name>
</gene>
<proteinExistence type="predicted"/>
<dbReference type="NCBIfam" id="TIGR02431">
    <property type="entry name" value="pcaR_pcaU"/>
    <property type="match status" value="1"/>
</dbReference>
<dbReference type="InterPro" id="IPR014757">
    <property type="entry name" value="Tscrpt_reg_IclR_C"/>
</dbReference>
<organism evidence="6 7">
    <name type="scientific">Pseudorhodoferax soli</name>
    <dbReference type="NCBI Taxonomy" id="545864"/>
    <lineage>
        <taxon>Bacteria</taxon>
        <taxon>Pseudomonadati</taxon>
        <taxon>Pseudomonadota</taxon>
        <taxon>Betaproteobacteria</taxon>
        <taxon>Burkholderiales</taxon>
        <taxon>Comamonadaceae</taxon>
    </lineage>
</organism>
<protein>
    <submittedName>
        <fullName evidence="6">IclR family transcriptional regulator</fullName>
    </submittedName>
</protein>
<dbReference type="PANTHER" id="PTHR30136:SF34">
    <property type="entry name" value="TRANSCRIPTIONAL REGULATOR"/>
    <property type="match status" value="1"/>
</dbReference>
<dbReference type="OrthoDB" id="9807558at2"/>
<dbReference type="GO" id="GO:0046278">
    <property type="term" value="P:3,4-dihydroxybenzoate metabolic process"/>
    <property type="evidence" value="ECO:0007669"/>
    <property type="project" value="InterPro"/>
</dbReference>
<comment type="caution">
    <text evidence="6">The sequence shown here is derived from an EMBL/GenBank/DDBJ whole genome shotgun (WGS) entry which is preliminary data.</text>
</comment>
<dbReference type="Proteomes" id="UP000252884">
    <property type="component" value="Unassembled WGS sequence"/>
</dbReference>
<dbReference type="PANTHER" id="PTHR30136">
    <property type="entry name" value="HELIX-TURN-HELIX TRANSCRIPTIONAL REGULATOR, ICLR FAMILY"/>
    <property type="match status" value="1"/>
</dbReference>
<dbReference type="Pfam" id="PF09339">
    <property type="entry name" value="HTH_IclR"/>
    <property type="match status" value="1"/>
</dbReference>
<keyword evidence="2" id="KW-0238">DNA-binding</keyword>
<dbReference type="RefSeq" id="WP_114468245.1">
    <property type="nucleotide sequence ID" value="NZ_QPJK01000003.1"/>
</dbReference>
<dbReference type="GO" id="GO:0045893">
    <property type="term" value="P:positive regulation of DNA-templated transcription"/>
    <property type="evidence" value="ECO:0007669"/>
    <property type="project" value="InterPro"/>
</dbReference>
<dbReference type="AlphaFoldDB" id="A0A368XY13"/>
<dbReference type="PROSITE" id="PS51077">
    <property type="entry name" value="HTH_ICLR"/>
    <property type="match status" value="1"/>
</dbReference>
<dbReference type="SUPFAM" id="SSF55781">
    <property type="entry name" value="GAF domain-like"/>
    <property type="match status" value="1"/>
</dbReference>
<feature type="domain" description="HTH iclR-type" evidence="4">
    <location>
        <begin position="9"/>
        <end position="69"/>
    </location>
</feature>